<proteinExistence type="predicted"/>
<sequence length="137" mass="15946">MLKKREENCRHPRRKLPEIVKETKCKIPMRNLILYAAMMKKMMMKMKIVQKDTSSYLYSNPNADCDDHTIIMNLLDVAVRSEQTEDNILLDKEDEEEISQDAALKLLPATNLPHNTIDIIDNLIFRVTCLVKKSLDL</sequence>
<accession>A0A4C1SND2</accession>
<reference evidence="1 2" key="1">
    <citation type="journal article" date="2019" name="Commun. Biol.">
        <title>The bagworm genome reveals a unique fibroin gene that provides high tensile strength.</title>
        <authorList>
            <person name="Kono N."/>
            <person name="Nakamura H."/>
            <person name="Ohtoshi R."/>
            <person name="Tomita M."/>
            <person name="Numata K."/>
            <person name="Arakawa K."/>
        </authorList>
    </citation>
    <scope>NUCLEOTIDE SEQUENCE [LARGE SCALE GENOMIC DNA]</scope>
</reference>
<organism evidence="1 2">
    <name type="scientific">Eumeta variegata</name>
    <name type="common">Bagworm moth</name>
    <name type="synonym">Eumeta japonica</name>
    <dbReference type="NCBI Taxonomy" id="151549"/>
    <lineage>
        <taxon>Eukaryota</taxon>
        <taxon>Metazoa</taxon>
        <taxon>Ecdysozoa</taxon>
        <taxon>Arthropoda</taxon>
        <taxon>Hexapoda</taxon>
        <taxon>Insecta</taxon>
        <taxon>Pterygota</taxon>
        <taxon>Neoptera</taxon>
        <taxon>Endopterygota</taxon>
        <taxon>Lepidoptera</taxon>
        <taxon>Glossata</taxon>
        <taxon>Ditrysia</taxon>
        <taxon>Tineoidea</taxon>
        <taxon>Psychidae</taxon>
        <taxon>Oiketicinae</taxon>
        <taxon>Eumeta</taxon>
    </lineage>
</organism>
<dbReference type="AlphaFoldDB" id="A0A4C1SND2"/>
<keyword evidence="2" id="KW-1185">Reference proteome</keyword>
<evidence type="ECO:0000313" key="1">
    <source>
        <dbReference type="EMBL" id="GBP02641.1"/>
    </source>
</evidence>
<dbReference type="OrthoDB" id="6086604at2759"/>
<dbReference type="Proteomes" id="UP000299102">
    <property type="component" value="Unassembled WGS sequence"/>
</dbReference>
<gene>
    <name evidence="1" type="ORF">EVAR_101384_1</name>
</gene>
<feature type="non-terminal residue" evidence="1">
    <location>
        <position position="137"/>
    </location>
</feature>
<protein>
    <submittedName>
        <fullName evidence="1">Uncharacterized protein</fullName>
    </submittedName>
</protein>
<comment type="caution">
    <text evidence="1">The sequence shown here is derived from an EMBL/GenBank/DDBJ whole genome shotgun (WGS) entry which is preliminary data.</text>
</comment>
<dbReference type="EMBL" id="BGZK01007169">
    <property type="protein sequence ID" value="GBP02641.1"/>
    <property type="molecule type" value="Genomic_DNA"/>
</dbReference>
<name>A0A4C1SND2_EUMVA</name>
<evidence type="ECO:0000313" key="2">
    <source>
        <dbReference type="Proteomes" id="UP000299102"/>
    </source>
</evidence>